<dbReference type="GO" id="GO:0005096">
    <property type="term" value="F:GTPase activator activity"/>
    <property type="evidence" value="ECO:0007669"/>
    <property type="project" value="UniProtKB-KW"/>
</dbReference>
<evidence type="ECO:0000256" key="1">
    <source>
        <dbReference type="ARBA" id="ARBA00022468"/>
    </source>
</evidence>
<dbReference type="InterPro" id="IPR008936">
    <property type="entry name" value="Rho_GTPase_activation_prot"/>
</dbReference>
<dbReference type="PROSITE" id="PS50238">
    <property type="entry name" value="RHOGAP"/>
    <property type="match status" value="1"/>
</dbReference>
<protein>
    <recommendedName>
        <fullName evidence="2">Rho-GAP domain-containing protein</fullName>
    </recommendedName>
</protein>
<dbReference type="Proteomes" id="UP000054047">
    <property type="component" value="Unassembled WGS sequence"/>
</dbReference>
<sequence length="132" mass="14422">LEDEAKSQAFERCIGELPACHRHNLTYLINFLSEMLQHQEQTAMNCGNLAIVFGPNLLGGDIDGNNAVGTKIVETLLKHASRLFGCPVVNNGNGGGHQPAGRSLTVDTNSPPKPGQSRDRYFFVFSFVRFCS</sequence>
<name>A0A0C2CMS2_9BILA</name>
<dbReference type="InterPro" id="IPR047165">
    <property type="entry name" value="RHG17/44/SH3BP1-like"/>
</dbReference>
<feature type="domain" description="Rho-GAP" evidence="2">
    <location>
        <begin position="1"/>
        <end position="84"/>
    </location>
</feature>
<gene>
    <name evidence="3" type="ORF">ANCDUO_11886</name>
</gene>
<organism evidence="3 4">
    <name type="scientific">Ancylostoma duodenale</name>
    <dbReference type="NCBI Taxonomy" id="51022"/>
    <lineage>
        <taxon>Eukaryota</taxon>
        <taxon>Metazoa</taxon>
        <taxon>Ecdysozoa</taxon>
        <taxon>Nematoda</taxon>
        <taxon>Chromadorea</taxon>
        <taxon>Rhabditida</taxon>
        <taxon>Rhabditina</taxon>
        <taxon>Rhabditomorpha</taxon>
        <taxon>Strongyloidea</taxon>
        <taxon>Ancylostomatidae</taxon>
        <taxon>Ancylostomatinae</taxon>
        <taxon>Ancylostoma</taxon>
    </lineage>
</organism>
<reference evidence="3 4" key="1">
    <citation type="submission" date="2013-12" db="EMBL/GenBank/DDBJ databases">
        <title>Draft genome of the parsitic nematode Ancylostoma duodenale.</title>
        <authorList>
            <person name="Mitreva M."/>
        </authorList>
    </citation>
    <scope>NUCLEOTIDE SEQUENCE [LARGE SCALE GENOMIC DNA]</scope>
    <source>
        <strain evidence="3 4">Zhejiang</strain>
    </source>
</reference>
<dbReference type="GO" id="GO:0032956">
    <property type="term" value="P:regulation of actin cytoskeleton organization"/>
    <property type="evidence" value="ECO:0007669"/>
    <property type="project" value="TreeGrafter"/>
</dbReference>
<dbReference type="AlphaFoldDB" id="A0A0C2CMS2"/>
<dbReference type="InterPro" id="IPR000198">
    <property type="entry name" value="RhoGAP_dom"/>
</dbReference>
<dbReference type="OrthoDB" id="19923at2759"/>
<dbReference type="EMBL" id="KN733761">
    <property type="protein sequence ID" value="KIH57918.1"/>
    <property type="molecule type" value="Genomic_DNA"/>
</dbReference>
<keyword evidence="4" id="KW-1185">Reference proteome</keyword>
<dbReference type="GO" id="GO:0007165">
    <property type="term" value="P:signal transduction"/>
    <property type="evidence" value="ECO:0007669"/>
    <property type="project" value="InterPro"/>
</dbReference>
<dbReference type="GO" id="GO:0035020">
    <property type="term" value="P:regulation of Rac protein signal transduction"/>
    <property type="evidence" value="ECO:0007669"/>
    <property type="project" value="TreeGrafter"/>
</dbReference>
<dbReference type="Gene3D" id="1.10.555.10">
    <property type="entry name" value="Rho GTPase activation protein"/>
    <property type="match status" value="1"/>
</dbReference>
<evidence type="ECO:0000313" key="3">
    <source>
        <dbReference type="EMBL" id="KIH57918.1"/>
    </source>
</evidence>
<keyword evidence="1" id="KW-0343">GTPase activation</keyword>
<proteinExistence type="predicted"/>
<accession>A0A0C2CMS2</accession>
<dbReference type="Pfam" id="PF00620">
    <property type="entry name" value="RhoGAP"/>
    <property type="match status" value="1"/>
</dbReference>
<dbReference type="PANTHER" id="PTHR14130:SF14">
    <property type="entry name" value="RHO GTPASE-ACTIVATING PROTEIN 92B"/>
    <property type="match status" value="1"/>
</dbReference>
<evidence type="ECO:0000259" key="2">
    <source>
        <dbReference type="PROSITE" id="PS50238"/>
    </source>
</evidence>
<dbReference type="PANTHER" id="PTHR14130">
    <property type="entry name" value="3BP-1 RELATED RHOGAP"/>
    <property type="match status" value="1"/>
</dbReference>
<dbReference type="SUPFAM" id="SSF48350">
    <property type="entry name" value="GTPase activation domain, GAP"/>
    <property type="match status" value="1"/>
</dbReference>
<feature type="non-terminal residue" evidence="3">
    <location>
        <position position="1"/>
    </location>
</feature>
<evidence type="ECO:0000313" key="4">
    <source>
        <dbReference type="Proteomes" id="UP000054047"/>
    </source>
</evidence>